<protein>
    <submittedName>
        <fullName evidence="2">Uncharacterized protein</fullName>
    </submittedName>
</protein>
<accession>A0A9Q1K364</accession>
<dbReference type="AlphaFoldDB" id="A0A9Q1K364"/>
<dbReference type="EMBL" id="JAKOGI010000401">
    <property type="protein sequence ID" value="KAJ8435610.1"/>
    <property type="molecule type" value="Genomic_DNA"/>
</dbReference>
<keyword evidence="3" id="KW-1185">Reference proteome</keyword>
<name>A0A9Q1K364_9CARY</name>
<proteinExistence type="predicted"/>
<organism evidence="2 3">
    <name type="scientific">Carnegiea gigantea</name>
    <dbReference type="NCBI Taxonomy" id="171969"/>
    <lineage>
        <taxon>Eukaryota</taxon>
        <taxon>Viridiplantae</taxon>
        <taxon>Streptophyta</taxon>
        <taxon>Embryophyta</taxon>
        <taxon>Tracheophyta</taxon>
        <taxon>Spermatophyta</taxon>
        <taxon>Magnoliopsida</taxon>
        <taxon>eudicotyledons</taxon>
        <taxon>Gunneridae</taxon>
        <taxon>Pentapetalae</taxon>
        <taxon>Caryophyllales</taxon>
        <taxon>Cactineae</taxon>
        <taxon>Cactaceae</taxon>
        <taxon>Cactoideae</taxon>
        <taxon>Echinocereeae</taxon>
        <taxon>Carnegiea</taxon>
    </lineage>
</organism>
<feature type="region of interest" description="Disordered" evidence="1">
    <location>
        <begin position="60"/>
        <end position="82"/>
    </location>
</feature>
<feature type="compositionally biased region" description="Polar residues" evidence="1">
    <location>
        <begin position="67"/>
        <end position="82"/>
    </location>
</feature>
<gene>
    <name evidence="2" type="ORF">Cgig2_032139</name>
</gene>
<evidence type="ECO:0000313" key="2">
    <source>
        <dbReference type="EMBL" id="KAJ8435610.1"/>
    </source>
</evidence>
<evidence type="ECO:0000313" key="3">
    <source>
        <dbReference type="Proteomes" id="UP001153076"/>
    </source>
</evidence>
<reference evidence="2" key="1">
    <citation type="submission" date="2022-04" db="EMBL/GenBank/DDBJ databases">
        <title>Carnegiea gigantea Genome sequencing and assembly v2.</title>
        <authorList>
            <person name="Copetti D."/>
            <person name="Sanderson M.J."/>
            <person name="Burquez A."/>
            <person name="Wojciechowski M.F."/>
        </authorList>
    </citation>
    <scope>NUCLEOTIDE SEQUENCE</scope>
    <source>
        <strain evidence="2">SGP5-SGP5p</strain>
        <tissue evidence="2">Aerial part</tissue>
    </source>
</reference>
<dbReference type="Proteomes" id="UP001153076">
    <property type="component" value="Unassembled WGS sequence"/>
</dbReference>
<evidence type="ECO:0000256" key="1">
    <source>
        <dbReference type="SAM" id="MobiDB-lite"/>
    </source>
</evidence>
<comment type="caution">
    <text evidence="2">The sequence shown here is derived from an EMBL/GenBank/DDBJ whole genome shotgun (WGS) entry which is preliminary data.</text>
</comment>
<sequence>MPHDFPSFFHTTSRLNSSTNKHGLLHLSMMQIYDFLVDLWEMDHISCNILLFNEAEETHSDNKDKSNAISDHSYSAQDPSSYHETSGLLRLLKDKHKLQDGERVLVQFKSVRQPIRDSRSTLSRLMASLMKEPNLCPRDAKDFKDVKENYGAELLRNLRVSYKFF</sequence>